<dbReference type="InterPro" id="IPR003602">
    <property type="entry name" value="Topo_IA_DNA-bd_dom"/>
</dbReference>
<dbReference type="InterPro" id="IPR023405">
    <property type="entry name" value="Topo_IA_core_domain"/>
</dbReference>
<dbReference type="InterPro" id="IPR013824">
    <property type="entry name" value="Topo_IA_cen_sub1"/>
</dbReference>
<evidence type="ECO:0000256" key="10">
    <source>
        <dbReference type="ARBA" id="ARBA00023235"/>
    </source>
</evidence>
<keyword evidence="10 13" id="KW-0413">Isomerase</keyword>
<feature type="domain" description="CCHC-type" evidence="15">
    <location>
        <begin position="1042"/>
        <end position="1059"/>
    </location>
</feature>
<dbReference type="PROSITE" id="PS52039">
    <property type="entry name" value="TOPO_IA_2"/>
    <property type="match status" value="1"/>
</dbReference>
<dbReference type="InterPro" id="IPR023406">
    <property type="entry name" value="Topo_IA_AS"/>
</dbReference>
<dbReference type="EC" id="5.6.2.1" evidence="3 13"/>
<dbReference type="PANTHER" id="PTHR11390">
    <property type="entry name" value="PROKARYOTIC DNA TOPOISOMERASE"/>
    <property type="match status" value="1"/>
</dbReference>
<dbReference type="GO" id="GO:0006310">
    <property type="term" value="P:DNA recombination"/>
    <property type="evidence" value="ECO:0007669"/>
    <property type="project" value="TreeGrafter"/>
</dbReference>
<dbReference type="PROSITE" id="PS51999">
    <property type="entry name" value="ZF_GRF"/>
    <property type="match status" value="2"/>
</dbReference>
<keyword evidence="5" id="KW-0677">Repeat</keyword>
<keyword evidence="8 13" id="KW-0799">Topoisomerase</keyword>
<dbReference type="InterPro" id="IPR013825">
    <property type="entry name" value="Topo_IA_cen_sub2"/>
</dbReference>
<evidence type="ECO:0000256" key="4">
    <source>
        <dbReference type="ARBA" id="ARBA00022723"/>
    </source>
</evidence>
<dbReference type="PROSITE" id="PS00396">
    <property type="entry name" value="TOPO_IA_1"/>
    <property type="match status" value="1"/>
</dbReference>
<evidence type="ECO:0000256" key="8">
    <source>
        <dbReference type="ARBA" id="ARBA00023029"/>
    </source>
</evidence>
<protein>
    <recommendedName>
        <fullName evidence="3 13">DNA topoisomerase</fullName>
        <ecNumber evidence="3 13">5.6.2.1</ecNumber>
    </recommendedName>
</protein>
<dbReference type="AlphaFoldDB" id="A0A1W4X2E7"/>
<feature type="domain" description="GRF-type" evidence="17">
    <location>
        <begin position="863"/>
        <end position="906"/>
    </location>
</feature>
<reference evidence="20" key="1">
    <citation type="submission" date="2025-08" db="UniProtKB">
        <authorList>
            <consortium name="RefSeq"/>
        </authorList>
    </citation>
    <scope>IDENTIFICATION</scope>
    <source>
        <tissue evidence="20">Entire body</tissue>
    </source>
</reference>
<dbReference type="Gene3D" id="1.10.290.10">
    <property type="entry name" value="Topoisomerase I, domain 4"/>
    <property type="match status" value="1"/>
</dbReference>
<dbReference type="PROSITE" id="PS50158">
    <property type="entry name" value="ZF_CCHC"/>
    <property type="match status" value="1"/>
</dbReference>
<feature type="compositionally biased region" description="Acidic residues" evidence="14">
    <location>
        <begin position="978"/>
        <end position="991"/>
    </location>
</feature>
<dbReference type="Pfam" id="PF01396">
    <property type="entry name" value="Zn_ribbon_Top1"/>
    <property type="match status" value="1"/>
</dbReference>
<dbReference type="InterPro" id="IPR001878">
    <property type="entry name" value="Znf_CCHC"/>
</dbReference>
<keyword evidence="9 13" id="KW-0238">DNA-binding</keyword>
<dbReference type="InterPro" id="IPR034144">
    <property type="entry name" value="TOPRIM_TopoIII"/>
</dbReference>
<dbReference type="OrthoDB" id="430051at2759"/>
<dbReference type="Proteomes" id="UP000192223">
    <property type="component" value="Unplaced"/>
</dbReference>
<comment type="catalytic activity">
    <reaction evidence="1 13">
        <text>ATP-independent breakage of single-stranded DNA, followed by passage and rejoining.</text>
        <dbReference type="EC" id="5.6.2.1"/>
    </reaction>
</comment>
<dbReference type="CDD" id="cd03362">
    <property type="entry name" value="TOPRIM_TopoIA_TopoIII"/>
    <property type="match status" value="1"/>
</dbReference>
<dbReference type="GO" id="GO:0031422">
    <property type="term" value="C:RecQ family helicase-topoisomerase III complex"/>
    <property type="evidence" value="ECO:0007669"/>
    <property type="project" value="TreeGrafter"/>
</dbReference>
<gene>
    <name evidence="20" type="primary">LOC108737861</name>
</gene>
<evidence type="ECO:0000256" key="2">
    <source>
        <dbReference type="ARBA" id="ARBA00009446"/>
    </source>
</evidence>
<dbReference type="GO" id="GO:0005634">
    <property type="term" value="C:nucleus"/>
    <property type="evidence" value="ECO:0007669"/>
    <property type="project" value="TreeGrafter"/>
</dbReference>
<dbReference type="InterPro" id="IPR013826">
    <property type="entry name" value="Topo_IA_cen_sub3"/>
</dbReference>
<keyword evidence="19" id="KW-1185">Reference proteome</keyword>
<feature type="region of interest" description="Disordered" evidence="14">
    <location>
        <begin position="970"/>
        <end position="1060"/>
    </location>
</feature>
<dbReference type="CDD" id="cd00186">
    <property type="entry name" value="TOP1Ac"/>
    <property type="match status" value="1"/>
</dbReference>
<dbReference type="Gene3D" id="2.70.20.10">
    <property type="entry name" value="Topoisomerase I, domain 3"/>
    <property type="match status" value="1"/>
</dbReference>
<dbReference type="InterPro" id="IPR013498">
    <property type="entry name" value="Topo_IA_Znf"/>
</dbReference>
<dbReference type="GO" id="GO:0003917">
    <property type="term" value="F:DNA topoisomerase type I (single strand cut, ATP-independent) activity"/>
    <property type="evidence" value="ECO:0007669"/>
    <property type="project" value="UniProtKB-EC"/>
</dbReference>
<dbReference type="GO" id="GO:0003677">
    <property type="term" value="F:DNA binding"/>
    <property type="evidence" value="ECO:0007669"/>
    <property type="project" value="UniProtKB-KW"/>
</dbReference>
<feature type="region of interest" description="Disordered" evidence="14">
    <location>
        <begin position="392"/>
        <end position="414"/>
    </location>
</feature>
<name>A0A1W4X2E7_AGRPL</name>
<dbReference type="GeneID" id="108737861"/>
<evidence type="ECO:0000256" key="12">
    <source>
        <dbReference type="PROSITE-ProRule" id="PRU00047"/>
    </source>
</evidence>
<dbReference type="PROSITE" id="PS50880">
    <property type="entry name" value="TOPRIM"/>
    <property type="match status" value="1"/>
</dbReference>
<evidence type="ECO:0000256" key="7">
    <source>
        <dbReference type="ARBA" id="ARBA00022833"/>
    </source>
</evidence>
<keyword evidence="7" id="KW-0862">Zinc</keyword>
<comment type="similarity">
    <text evidence="2 13">Belongs to the type IA topoisomerase family.</text>
</comment>
<dbReference type="SMART" id="SM00493">
    <property type="entry name" value="TOPRIM"/>
    <property type="match status" value="1"/>
</dbReference>
<dbReference type="Gene3D" id="1.10.460.10">
    <property type="entry name" value="Topoisomerase I, domain 2"/>
    <property type="match status" value="1"/>
</dbReference>
<dbReference type="InterPro" id="IPR003601">
    <property type="entry name" value="Topo_IA_2"/>
</dbReference>
<evidence type="ECO:0000259" key="15">
    <source>
        <dbReference type="PROSITE" id="PS50158"/>
    </source>
</evidence>
<evidence type="ECO:0000256" key="3">
    <source>
        <dbReference type="ARBA" id="ARBA00012891"/>
    </source>
</evidence>
<dbReference type="InterPro" id="IPR013497">
    <property type="entry name" value="Topo_IA_cen"/>
</dbReference>
<dbReference type="Pfam" id="PF01751">
    <property type="entry name" value="Toprim"/>
    <property type="match status" value="1"/>
</dbReference>
<dbReference type="FunCoup" id="A0A1W4X2E7">
    <property type="interactions" value="2545"/>
</dbReference>
<comment type="function">
    <text evidence="11">Releases the supercoiling and torsional tension of DNA introduced during the DNA replication and transcription by transiently cleaving and rejoining one strand of the DNA duplex. Introduces a single-strand break via transesterification at a target site in duplex DNA. The scissile phosphodiester is attacked by the catalytic tyrosine of the enzyme, resulting in the formation of a DNA-(5'-phosphotyrosyl)-enzyme intermediate and the expulsion of a 3'-OH DNA strand. The free DNA strand than undergoes passage around the unbroken strand thus removing DNA supercoils. Finally, in the religation step, the DNA 3'-OH attacks the covalent intermediate to expel the active-site tyrosine and restore the DNA phosphodiester backbone. Weakly relaxes negative supercoils and displays a distinct preference for binding single-stranded DNA.</text>
</comment>
<dbReference type="FunFam" id="3.40.50.140:FF:000003">
    <property type="entry name" value="DNA topoisomerase"/>
    <property type="match status" value="1"/>
</dbReference>
<dbReference type="SUPFAM" id="SSF56712">
    <property type="entry name" value="Prokaryotic type I DNA topoisomerase"/>
    <property type="match status" value="1"/>
</dbReference>
<evidence type="ECO:0000256" key="1">
    <source>
        <dbReference type="ARBA" id="ARBA00000213"/>
    </source>
</evidence>
<organism evidence="19 20">
    <name type="scientific">Agrilus planipennis</name>
    <name type="common">Emerald ash borer</name>
    <name type="synonym">Agrilus marcopoli</name>
    <dbReference type="NCBI Taxonomy" id="224129"/>
    <lineage>
        <taxon>Eukaryota</taxon>
        <taxon>Metazoa</taxon>
        <taxon>Ecdysozoa</taxon>
        <taxon>Arthropoda</taxon>
        <taxon>Hexapoda</taxon>
        <taxon>Insecta</taxon>
        <taxon>Pterygota</taxon>
        <taxon>Neoptera</taxon>
        <taxon>Endopterygota</taxon>
        <taxon>Coleoptera</taxon>
        <taxon>Polyphaga</taxon>
        <taxon>Elateriformia</taxon>
        <taxon>Buprestoidea</taxon>
        <taxon>Buprestidae</taxon>
        <taxon>Agrilinae</taxon>
        <taxon>Agrilus</taxon>
    </lineage>
</organism>
<feature type="domain" description="GRF-type" evidence="17">
    <location>
        <begin position="926"/>
        <end position="968"/>
    </location>
</feature>
<comment type="function">
    <text evidence="13">Introduces a single-strand break via transesterification at a target site in duplex DNA. Releases the supercoiling and torsional tension of DNA introduced during the DNA replication and transcription by transiently cleaving and rejoining one strand of the DNA duplex. The scissile phosphodiester is attacked by the catalytic tyrosine of the enzyme, resulting in the formation of a DNA-(5'-phosphotyrosyl)-enzyme intermediate and the expulsion of a 3'-OH DNA strand.</text>
</comment>
<evidence type="ECO:0000259" key="17">
    <source>
        <dbReference type="PROSITE" id="PS51999"/>
    </source>
</evidence>
<dbReference type="GO" id="GO:0006281">
    <property type="term" value="P:DNA repair"/>
    <property type="evidence" value="ECO:0007669"/>
    <property type="project" value="TreeGrafter"/>
</dbReference>
<dbReference type="STRING" id="224129.A0A1W4X2E7"/>
<evidence type="ECO:0000256" key="9">
    <source>
        <dbReference type="ARBA" id="ARBA00023125"/>
    </source>
</evidence>
<evidence type="ECO:0000256" key="6">
    <source>
        <dbReference type="ARBA" id="ARBA00022771"/>
    </source>
</evidence>
<dbReference type="KEGG" id="apln:108737861"/>
<evidence type="ECO:0000256" key="13">
    <source>
        <dbReference type="RuleBase" id="RU362092"/>
    </source>
</evidence>
<accession>A0A1W4X2E7</accession>
<evidence type="ECO:0000256" key="14">
    <source>
        <dbReference type="SAM" id="MobiDB-lite"/>
    </source>
</evidence>
<evidence type="ECO:0000259" key="18">
    <source>
        <dbReference type="PROSITE" id="PS52039"/>
    </source>
</evidence>
<dbReference type="InParanoid" id="A0A1W4X2E7"/>
<proteinExistence type="inferred from homology"/>
<evidence type="ECO:0000256" key="11">
    <source>
        <dbReference type="ARBA" id="ARBA00056363"/>
    </source>
</evidence>
<dbReference type="Pfam" id="PF06839">
    <property type="entry name" value="Zn_ribbon_GRF"/>
    <property type="match status" value="2"/>
</dbReference>
<dbReference type="InterPro" id="IPR010666">
    <property type="entry name" value="Znf_GRF"/>
</dbReference>
<dbReference type="SMART" id="SM00437">
    <property type="entry name" value="TOP1Ac"/>
    <property type="match status" value="1"/>
</dbReference>
<evidence type="ECO:0000259" key="16">
    <source>
        <dbReference type="PROSITE" id="PS50880"/>
    </source>
</evidence>
<dbReference type="InterPro" id="IPR006171">
    <property type="entry name" value="TOPRIM_dom"/>
</dbReference>
<keyword evidence="4" id="KW-0479">Metal-binding</keyword>
<dbReference type="Pfam" id="PF01131">
    <property type="entry name" value="Topoisom_bac"/>
    <property type="match status" value="1"/>
</dbReference>
<dbReference type="FunFam" id="1.10.460.10:FF:000003">
    <property type="entry name" value="DNA topoisomerase"/>
    <property type="match status" value="1"/>
</dbReference>
<dbReference type="GO" id="GO:0006265">
    <property type="term" value="P:DNA topological change"/>
    <property type="evidence" value="ECO:0007669"/>
    <property type="project" value="InterPro"/>
</dbReference>
<dbReference type="SUPFAM" id="SSF57783">
    <property type="entry name" value="Zinc beta-ribbon"/>
    <property type="match status" value="1"/>
</dbReference>
<sequence length="1060" mass="118964">MGILKATNVLFFVHKCFCSSKAAKKNTAMKYLNVAEKNDAAKNIASILSRGASTRREGFSKFNKIYEFNATVFGQPAQMVMTSVSGHLMNYEFGVAFKSWQSTSPLSLFDAPIYKNCSADYSNIKRTLEREIRSCDGLIIWTDCDREGENIGYEIIDVCKNTKPNIRVYRATFSEITAVSVFRALNNLGQPNKNVSDAVDVRQELDLRTGAAFTRLQTLRLQKVFPQKLADKLISYGSCQFPTLGFVVERYKAIEDFISEPFWRIKMNHKKEDLTVDYNWKRDRLFDKKACQAFLDICQEHSIATVENIESKPKNKWRPVPLDTVEFEKNASRKLKINAKDAMKIAEKLYTQGYISYPRTETNIFPKELNLRNLVEQQVNDNNWGPFAQRIINEGGPNPRQGRKSDQAHPPIHPTKYVNTLTGNDQRVYEYIVRHFLACVSKDAVGHETTVHVDIANEKFVAKGLMILEKNYLEIYIYEKWNAKEIHIYQVGETFTPTELTMVESSTNPPKLLTEADLIALMEKHGIGTDATHAEHIDTIKTREYVGLQENIYFVPGTLGMGLVEGYNNIGLEVSLAKPNLRAEFENDLKLICEGRKNADVVRREQIEKYKAVFRTVMDKMNEIDNSLANRLNDIPIQIQDNISMEEHKPVMKCPKCGNDMIVKTRKNGMGKYISCSAFPNCKNSIWFPLTVETVDVLDEDCVTCGPNVKKLKIKFKQNLFPGEPNPNTLCIGGCDIHVLDTLEIIPGSVRQVTLNPVLRNPNARGPHNNQRNNNTSSTRTESILNNTIANNRDSGFSSLGNVTVNNCTNRPSQIQSLNNIPRQTTERITNVLPQPRGSGAGNSNVSSLNSSFVGNEEPHIVCLCGEQASLLTVRKEGPNTGRQFYKCRRGKEGGGCDFFLWADEDRNLTLNNTRVLPGASTTPVCMCNTPATLRTVSKAGPNKGRQFYCCPKPMGQGCNFFKWADETDNRSTNNGNDGDDDDDDPADDDGWGGRGGGRSILNTSATFKGASNWKKNSGGKAKGRTKSTTRQVPYQKPRGKRKCGICGQEGHTRKNCPNS</sequence>
<dbReference type="PRINTS" id="PR00417">
    <property type="entry name" value="PRTPISMRASEI"/>
</dbReference>
<dbReference type="SUPFAM" id="SSF57756">
    <property type="entry name" value="Retrovirus zinc finger-like domains"/>
    <property type="match status" value="1"/>
</dbReference>
<evidence type="ECO:0000256" key="5">
    <source>
        <dbReference type="ARBA" id="ARBA00022737"/>
    </source>
</evidence>
<dbReference type="InterPro" id="IPR036875">
    <property type="entry name" value="Znf_CCHC_sf"/>
</dbReference>
<feature type="domain" description="Topo IA-type catalytic" evidence="18">
    <location>
        <begin position="192"/>
        <end position="614"/>
    </location>
</feature>
<feature type="compositionally biased region" description="Low complexity" evidence="14">
    <location>
        <begin position="769"/>
        <end position="780"/>
    </location>
</feature>
<dbReference type="SMART" id="SM00436">
    <property type="entry name" value="TOP1Bc"/>
    <property type="match status" value="1"/>
</dbReference>
<dbReference type="RefSeq" id="XP_018326495.1">
    <property type="nucleotide sequence ID" value="XM_018470993.2"/>
</dbReference>
<evidence type="ECO:0000313" key="19">
    <source>
        <dbReference type="Proteomes" id="UP000192223"/>
    </source>
</evidence>
<dbReference type="Gene3D" id="3.30.65.10">
    <property type="entry name" value="Bacterial Topoisomerase I, domain 1"/>
    <property type="match status" value="1"/>
</dbReference>
<keyword evidence="6 12" id="KW-0863">Zinc-finger</keyword>
<dbReference type="FunFam" id="1.10.290.10:FF:000001">
    <property type="entry name" value="DNA topoisomerase"/>
    <property type="match status" value="1"/>
</dbReference>
<dbReference type="InterPro" id="IPR000380">
    <property type="entry name" value="Topo_IA"/>
</dbReference>
<feature type="domain" description="Toprim" evidence="16">
    <location>
        <begin position="30"/>
        <end position="174"/>
    </location>
</feature>
<dbReference type="GO" id="GO:0008270">
    <property type="term" value="F:zinc ion binding"/>
    <property type="evidence" value="ECO:0007669"/>
    <property type="project" value="UniProtKB-KW"/>
</dbReference>
<evidence type="ECO:0000313" key="20">
    <source>
        <dbReference type="RefSeq" id="XP_018326495.1"/>
    </source>
</evidence>
<feature type="region of interest" description="Disordered" evidence="14">
    <location>
        <begin position="759"/>
        <end position="780"/>
    </location>
</feature>
<dbReference type="Gene3D" id="3.40.50.140">
    <property type="match status" value="1"/>
</dbReference>
<dbReference type="PANTHER" id="PTHR11390:SF21">
    <property type="entry name" value="DNA TOPOISOMERASE 3-ALPHA"/>
    <property type="match status" value="1"/>
</dbReference>